<evidence type="ECO:0000313" key="3">
    <source>
        <dbReference type="Proteomes" id="UP000246171"/>
    </source>
</evidence>
<evidence type="ECO:0000313" key="2">
    <source>
        <dbReference type="EMBL" id="PWY71434.1"/>
    </source>
</evidence>
<dbReference type="OrthoDB" id="4437257at2759"/>
<gene>
    <name evidence="2" type="ORF">BO83DRAFT_417990</name>
</gene>
<dbReference type="AlphaFoldDB" id="A0A317VAQ4"/>
<evidence type="ECO:0000256" key="1">
    <source>
        <dbReference type="SAM" id="MobiDB-lite"/>
    </source>
</evidence>
<comment type="caution">
    <text evidence="2">The sequence shown here is derived from an EMBL/GenBank/DDBJ whole genome shotgun (WGS) entry which is preliminary data.</text>
</comment>
<dbReference type="Proteomes" id="UP000246171">
    <property type="component" value="Unassembled WGS sequence"/>
</dbReference>
<feature type="region of interest" description="Disordered" evidence="1">
    <location>
        <begin position="130"/>
        <end position="149"/>
    </location>
</feature>
<dbReference type="RefSeq" id="XP_025387425.1">
    <property type="nucleotide sequence ID" value="XM_025534798.1"/>
</dbReference>
<dbReference type="GeneID" id="37056760"/>
<keyword evidence="3" id="KW-1185">Reference proteome</keyword>
<reference evidence="2" key="1">
    <citation type="submission" date="2016-12" db="EMBL/GenBank/DDBJ databases">
        <title>The genomes of Aspergillus section Nigri reveals drivers in fungal speciation.</title>
        <authorList>
            <consortium name="DOE Joint Genome Institute"/>
            <person name="Vesth T.C."/>
            <person name="Nybo J."/>
            <person name="Theobald S."/>
            <person name="Brandl J."/>
            <person name="Frisvad J.C."/>
            <person name="Nielsen K.F."/>
            <person name="Lyhne E.K."/>
            <person name="Kogle M.E."/>
            <person name="Kuo A."/>
            <person name="Riley R."/>
            <person name="Clum A."/>
            <person name="Nolan M."/>
            <person name="Lipzen A."/>
            <person name="Salamov A."/>
            <person name="Henrissat B."/>
            <person name="Wiebenga A."/>
            <person name="De vries R.P."/>
            <person name="Grigoriev I.V."/>
            <person name="Mortensen U.H."/>
            <person name="Andersen M.R."/>
            <person name="Baker S.E."/>
        </authorList>
    </citation>
    <scope>NUCLEOTIDE SEQUENCE</scope>
    <source>
        <strain evidence="2">CBS 122712</strain>
    </source>
</reference>
<organism evidence="2 3">
    <name type="scientific">Aspergillus eucalypticola (strain CBS 122712 / IBT 29274)</name>
    <dbReference type="NCBI Taxonomy" id="1448314"/>
    <lineage>
        <taxon>Eukaryota</taxon>
        <taxon>Fungi</taxon>
        <taxon>Dikarya</taxon>
        <taxon>Ascomycota</taxon>
        <taxon>Pezizomycotina</taxon>
        <taxon>Eurotiomycetes</taxon>
        <taxon>Eurotiomycetidae</taxon>
        <taxon>Eurotiales</taxon>
        <taxon>Aspergillaceae</taxon>
        <taxon>Aspergillus</taxon>
        <taxon>Aspergillus subgen. Circumdati</taxon>
    </lineage>
</organism>
<protein>
    <submittedName>
        <fullName evidence="2">Uncharacterized protein</fullName>
    </submittedName>
</protein>
<sequence>METRAESTHGSHGFEPLSPSMRLIPLIGMGKYILHLCTLINGVTLANRIPDPDIVVGYNWKSICGNYKLAFDELPDSLKFAFPIVVDGHFAFPFFSVEMRIDAGQRLSPEPPFGRLNAWRSAILLPKGLRKKTTKPTSSTGSDPGDPNVTHEHFLIKKWHFEEMKELFVARHGSETLYKWMMKENRKWIASGLQELAKA</sequence>
<accession>A0A317VAQ4</accession>
<dbReference type="VEuPathDB" id="FungiDB:BO83DRAFT_417990"/>
<name>A0A317VAQ4_ASPEC</name>
<dbReference type="EMBL" id="MSFU01000015">
    <property type="protein sequence ID" value="PWY71434.1"/>
    <property type="molecule type" value="Genomic_DNA"/>
</dbReference>
<proteinExistence type="predicted"/>